<comment type="caution">
    <text evidence="1">The sequence shown here is derived from an EMBL/GenBank/DDBJ whole genome shotgun (WGS) entry which is preliminary data.</text>
</comment>
<dbReference type="Gene3D" id="2.170.270.10">
    <property type="entry name" value="SET domain"/>
    <property type="match status" value="1"/>
</dbReference>
<reference evidence="1" key="1">
    <citation type="submission" date="2022-02" db="EMBL/GenBank/DDBJ databases">
        <title>Atlantic sturgeon de novo genome assembly.</title>
        <authorList>
            <person name="Stock M."/>
            <person name="Klopp C."/>
            <person name="Guiguen Y."/>
            <person name="Cabau C."/>
            <person name="Parinello H."/>
            <person name="Santidrian Yebra-Pimentel E."/>
            <person name="Kuhl H."/>
            <person name="Dirks R.P."/>
            <person name="Guessner J."/>
            <person name="Wuertz S."/>
            <person name="Du K."/>
            <person name="Schartl M."/>
        </authorList>
    </citation>
    <scope>NUCLEOTIDE SEQUENCE</scope>
    <source>
        <strain evidence="1">STURGEONOMICS-FGT-2020</strain>
        <tissue evidence="1">Whole blood</tissue>
    </source>
</reference>
<dbReference type="EMBL" id="JAGXEW010000002">
    <property type="protein sequence ID" value="KAK1174730.1"/>
    <property type="molecule type" value="Genomic_DNA"/>
</dbReference>
<dbReference type="Proteomes" id="UP001230051">
    <property type="component" value="Unassembled WGS sequence"/>
</dbReference>
<dbReference type="InterPro" id="IPR046341">
    <property type="entry name" value="SET_dom_sf"/>
</dbReference>
<sequence length="89" mass="10534">MKGECSFEDDSYLFELMLRRRTLWIDAPVDDRSYARLINNNHKSPNLVVKLVYVDGVPEVIEYNYGGPSHQYWWRKQNASESYATGEWN</sequence>
<organism evidence="1 2">
    <name type="scientific">Acipenser oxyrinchus oxyrinchus</name>
    <dbReference type="NCBI Taxonomy" id="40147"/>
    <lineage>
        <taxon>Eukaryota</taxon>
        <taxon>Metazoa</taxon>
        <taxon>Chordata</taxon>
        <taxon>Craniata</taxon>
        <taxon>Vertebrata</taxon>
        <taxon>Euteleostomi</taxon>
        <taxon>Actinopterygii</taxon>
        <taxon>Chondrostei</taxon>
        <taxon>Acipenseriformes</taxon>
        <taxon>Acipenseridae</taxon>
        <taxon>Acipenser</taxon>
    </lineage>
</organism>
<protein>
    <submittedName>
        <fullName evidence="1">Uncharacterized protein</fullName>
    </submittedName>
</protein>
<evidence type="ECO:0000313" key="2">
    <source>
        <dbReference type="Proteomes" id="UP001230051"/>
    </source>
</evidence>
<dbReference type="AlphaFoldDB" id="A0AAD8LSD7"/>
<gene>
    <name evidence="1" type="ORF">AOXY_G2298</name>
</gene>
<accession>A0AAD8LSD7</accession>
<keyword evidence="2" id="KW-1185">Reference proteome</keyword>
<proteinExistence type="predicted"/>
<evidence type="ECO:0000313" key="1">
    <source>
        <dbReference type="EMBL" id="KAK1174730.1"/>
    </source>
</evidence>
<name>A0AAD8LSD7_ACIOX</name>